<sequence length="314" mass="32607">MVNTQSQRPLKEPSRIAAIARAVAGACVMAVALGTAGAVATRTGLSGTPRQALAAVICLALAVSLIVLLRKRIDRRPLSGLGLTGGAAGLRAFGLGLLVTGGAAAVVFGAGTAAGWLSWGTLDLPKLVSFLVVNALIAFALEAFPEELVFRGYVYTTLDDALRRWTAFLTTVLLFTFAGAASSVVHAAVGTLLGENVPAPGFAPAGEDPVAYAVLYPVFGAALLVARITTGSLWASIALHLTYLTVIRVTIDGASRDAGWSATPAGPDTLCSCRCSCWSPWRRSWRSHDCAGRSVVAADVLGPLRFVPPRLVLR</sequence>
<feature type="transmembrane region" description="Helical" evidence="1">
    <location>
        <begin position="127"/>
        <end position="144"/>
    </location>
</feature>
<feature type="transmembrane region" description="Helical" evidence="1">
    <location>
        <begin position="18"/>
        <end position="40"/>
    </location>
</feature>
<comment type="caution">
    <text evidence="3">The sequence shown here is derived from an EMBL/GenBank/DDBJ whole genome shotgun (WGS) entry which is preliminary data.</text>
</comment>
<evidence type="ECO:0000313" key="6">
    <source>
        <dbReference type="Proteomes" id="UP000248714"/>
    </source>
</evidence>
<name>A0A316I5D7_9PSEU</name>
<keyword evidence="1" id="KW-0812">Transmembrane</keyword>
<feature type="domain" description="CAAX prenyl protease 2/Lysostaphin resistance protein A-like" evidence="2">
    <location>
        <begin position="131"/>
        <end position="243"/>
    </location>
</feature>
<evidence type="ECO:0000256" key="1">
    <source>
        <dbReference type="SAM" id="Phobius"/>
    </source>
</evidence>
<evidence type="ECO:0000259" key="2">
    <source>
        <dbReference type="Pfam" id="PF02517"/>
    </source>
</evidence>
<dbReference type="GO" id="GO:0004175">
    <property type="term" value="F:endopeptidase activity"/>
    <property type="evidence" value="ECO:0007669"/>
    <property type="project" value="UniProtKB-ARBA"/>
</dbReference>
<feature type="transmembrane region" description="Helical" evidence="1">
    <location>
        <begin position="233"/>
        <end position="251"/>
    </location>
</feature>
<evidence type="ECO:0000313" key="4">
    <source>
        <dbReference type="EMBL" id="RAS71047.1"/>
    </source>
</evidence>
<dbReference type="InterPro" id="IPR003675">
    <property type="entry name" value="Rce1/LyrA-like_dom"/>
</dbReference>
<keyword evidence="1" id="KW-1133">Transmembrane helix</keyword>
<dbReference type="GO" id="GO:0080120">
    <property type="term" value="P:CAAX-box protein maturation"/>
    <property type="evidence" value="ECO:0007669"/>
    <property type="project" value="UniProtKB-ARBA"/>
</dbReference>
<evidence type="ECO:0000313" key="3">
    <source>
        <dbReference type="EMBL" id="PWK88223.1"/>
    </source>
</evidence>
<evidence type="ECO:0000313" key="5">
    <source>
        <dbReference type="Proteomes" id="UP000246005"/>
    </source>
</evidence>
<dbReference type="OrthoDB" id="3698126at2"/>
<protein>
    <recommendedName>
        <fullName evidence="2">CAAX prenyl protease 2/Lysostaphin resistance protein A-like domain-containing protein</fullName>
    </recommendedName>
</protein>
<reference evidence="3 5" key="1">
    <citation type="submission" date="2018-05" db="EMBL/GenBank/DDBJ databases">
        <title>Genomic Encyclopedia of Type Strains, Phase IV (KMG-IV): sequencing the most valuable type-strain genomes for metagenomic binning, comparative biology and taxonomic classification.</title>
        <authorList>
            <person name="Goeker M."/>
        </authorList>
    </citation>
    <scope>NUCLEOTIDE SEQUENCE [LARGE SCALE GENOMIC DNA]</scope>
    <source>
        <strain evidence="4 6">DSM 45479</strain>
        <strain evidence="3 5">DSM 45480</strain>
    </source>
</reference>
<dbReference type="Proteomes" id="UP000246005">
    <property type="component" value="Unassembled WGS sequence"/>
</dbReference>
<keyword evidence="1" id="KW-0472">Membrane</keyword>
<gene>
    <name evidence="4" type="ORF">C8D87_1011348</name>
    <name evidence="3" type="ORF">C8D88_103419</name>
</gene>
<dbReference type="EMBL" id="QLTT01000001">
    <property type="protein sequence ID" value="RAS71047.1"/>
    <property type="molecule type" value="Genomic_DNA"/>
</dbReference>
<dbReference type="RefSeq" id="WP_109636217.1">
    <property type="nucleotide sequence ID" value="NZ_QGHB01000003.1"/>
</dbReference>
<feature type="transmembrane region" description="Helical" evidence="1">
    <location>
        <begin position="52"/>
        <end position="69"/>
    </location>
</feature>
<proteinExistence type="predicted"/>
<dbReference type="Proteomes" id="UP000248714">
    <property type="component" value="Unassembled WGS sequence"/>
</dbReference>
<accession>A0A316I5D7</accession>
<dbReference type="PANTHER" id="PTHR39430">
    <property type="entry name" value="MEMBRANE-ASSOCIATED PROTEASE-RELATED"/>
    <property type="match status" value="1"/>
</dbReference>
<dbReference type="EMBL" id="QGHB01000003">
    <property type="protein sequence ID" value="PWK88223.1"/>
    <property type="molecule type" value="Genomic_DNA"/>
</dbReference>
<feature type="transmembrane region" description="Helical" evidence="1">
    <location>
        <begin position="165"/>
        <end position="189"/>
    </location>
</feature>
<keyword evidence="6" id="KW-1185">Reference proteome</keyword>
<organism evidence="3 5">
    <name type="scientific">Lentzea atacamensis</name>
    <dbReference type="NCBI Taxonomy" id="531938"/>
    <lineage>
        <taxon>Bacteria</taxon>
        <taxon>Bacillati</taxon>
        <taxon>Actinomycetota</taxon>
        <taxon>Actinomycetes</taxon>
        <taxon>Pseudonocardiales</taxon>
        <taxon>Pseudonocardiaceae</taxon>
        <taxon>Lentzea</taxon>
    </lineage>
</organism>
<feature type="transmembrane region" description="Helical" evidence="1">
    <location>
        <begin position="90"/>
        <end position="115"/>
    </location>
</feature>
<dbReference type="PANTHER" id="PTHR39430:SF1">
    <property type="entry name" value="PROTEASE"/>
    <property type="match status" value="1"/>
</dbReference>
<dbReference type="AlphaFoldDB" id="A0A316I5D7"/>
<dbReference type="Pfam" id="PF02517">
    <property type="entry name" value="Rce1-like"/>
    <property type="match status" value="1"/>
</dbReference>